<dbReference type="InterPro" id="IPR004443">
    <property type="entry name" value="YjeF_N_dom"/>
</dbReference>
<evidence type="ECO:0000256" key="3">
    <source>
        <dbReference type="ARBA" id="ARBA00015797"/>
    </source>
</evidence>
<feature type="region of interest" description="Disordered" evidence="5">
    <location>
        <begin position="108"/>
        <end position="128"/>
    </location>
</feature>
<dbReference type="GO" id="GO:0033962">
    <property type="term" value="P:P-body assembly"/>
    <property type="evidence" value="ECO:0007669"/>
    <property type="project" value="TreeGrafter"/>
</dbReference>
<dbReference type="GO" id="GO:0003729">
    <property type="term" value="F:mRNA binding"/>
    <property type="evidence" value="ECO:0007669"/>
    <property type="project" value="TreeGrafter"/>
</dbReference>
<feature type="compositionally biased region" description="Basic and acidic residues" evidence="5">
    <location>
        <begin position="340"/>
        <end position="351"/>
    </location>
</feature>
<dbReference type="PROSITE" id="PS51385">
    <property type="entry name" value="YJEF_N"/>
    <property type="match status" value="1"/>
</dbReference>
<comment type="caution">
    <text evidence="8">The sequence shown here is derived from an EMBL/GenBank/DDBJ whole genome shotgun (WGS) entry which is preliminary data.</text>
</comment>
<dbReference type="PROSITE" id="PS51512">
    <property type="entry name" value="DFDF"/>
    <property type="match status" value="1"/>
</dbReference>
<evidence type="ECO:0000256" key="5">
    <source>
        <dbReference type="SAM" id="MobiDB-lite"/>
    </source>
</evidence>
<comment type="subcellular location">
    <subcellularLocation>
        <location evidence="1">Cytoplasm</location>
        <location evidence="1">P-body</location>
    </subcellularLocation>
</comment>
<evidence type="ECO:0000256" key="4">
    <source>
        <dbReference type="ARBA" id="ARBA00022490"/>
    </source>
</evidence>
<feature type="compositionally biased region" description="Polar residues" evidence="5">
    <location>
        <begin position="108"/>
        <end position="118"/>
    </location>
</feature>
<feature type="region of interest" description="Disordered" evidence="5">
    <location>
        <begin position="331"/>
        <end position="450"/>
    </location>
</feature>
<evidence type="ECO:0000259" key="6">
    <source>
        <dbReference type="PROSITE" id="PS51385"/>
    </source>
</evidence>
<feature type="compositionally biased region" description="Polar residues" evidence="5">
    <location>
        <begin position="413"/>
        <end position="441"/>
    </location>
</feature>
<evidence type="ECO:0000256" key="1">
    <source>
        <dbReference type="ARBA" id="ARBA00004201"/>
    </source>
</evidence>
<evidence type="ECO:0000256" key="2">
    <source>
        <dbReference type="ARBA" id="ARBA00006610"/>
    </source>
</evidence>
<reference evidence="8" key="1">
    <citation type="submission" date="2023-06" db="EMBL/GenBank/DDBJ databases">
        <title>Genome-scale phylogeny and comparative genomics of the fungal order Sordariales.</title>
        <authorList>
            <consortium name="Lawrence Berkeley National Laboratory"/>
            <person name="Hensen N."/>
            <person name="Bonometti L."/>
            <person name="Westerberg I."/>
            <person name="Brannstrom I.O."/>
            <person name="Guillou S."/>
            <person name="Cros-Aarteil S."/>
            <person name="Calhoun S."/>
            <person name="Haridas S."/>
            <person name="Kuo A."/>
            <person name="Mondo S."/>
            <person name="Pangilinan J."/>
            <person name="Riley R."/>
            <person name="Labutti K."/>
            <person name="Andreopoulos B."/>
            <person name="Lipzen A."/>
            <person name="Chen C."/>
            <person name="Yanf M."/>
            <person name="Daum C."/>
            <person name="Ng V."/>
            <person name="Clum A."/>
            <person name="Steindorff A."/>
            <person name="Ohm R."/>
            <person name="Martin F."/>
            <person name="Silar P."/>
            <person name="Natvig D."/>
            <person name="Lalanne C."/>
            <person name="Gautier V."/>
            <person name="Ament-Velasquez S.L."/>
            <person name="Kruys A."/>
            <person name="Hutchinson M.I."/>
            <person name="Powell A.J."/>
            <person name="Barry K."/>
            <person name="Miller A.N."/>
            <person name="Grigoriev I.V."/>
            <person name="Debuchy R."/>
            <person name="Gladieux P."/>
            <person name="Thoren M.H."/>
            <person name="Johannesson H."/>
        </authorList>
    </citation>
    <scope>NUCLEOTIDE SEQUENCE</scope>
    <source>
        <strain evidence="8">CBS 307.81</strain>
    </source>
</reference>
<dbReference type="EMBL" id="JAULSY010000002">
    <property type="protein sequence ID" value="KAK0674308.1"/>
    <property type="molecule type" value="Genomic_DNA"/>
</dbReference>
<feature type="domain" description="DFDF" evidence="7">
    <location>
        <begin position="259"/>
        <end position="295"/>
    </location>
</feature>
<dbReference type="SUPFAM" id="SSF64153">
    <property type="entry name" value="YjeF N-terminal domain-like"/>
    <property type="match status" value="1"/>
</dbReference>
<gene>
    <name evidence="8" type="ORF">QBC41DRAFT_352060</name>
</gene>
<comment type="similarity">
    <text evidence="2">Belongs to the EDC3 family.</text>
</comment>
<keyword evidence="4" id="KW-0963">Cytoplasm</keyword>
<dbReference type="Pfam" id="PF03853">
    <property type="entry name" value="YjeF_N"/>
    <property type="match status" value="1"/>
</dbReference>
<dbReference type="SMART" id="SM01199">
    <property type="entry name" value="FDF"/>
    <property type="match status" value="1"/>
</dbReference>
<sequence length="821" mass="88251">MADPAEFIGLQMLVTLRGNPQPVSIRGTVSGVQAGNSLTLDDVWFIHTNEWKPQVSISASEILDLVQYPSPPPPQPVPAPVVVKQEPVAFIDPAIVAVGKRPSVSISSLPEIHTQPNTSEKRDPGPGKVIVPVVVDRDATPTRTVNEALKQFHAQSQGLESDEDGTVGGNTVLEYGQVAGGGRGKRTRPPRKPRVNKSLTQEAGEVESSPQPAVKTTAGKGKGWRQTPMLQSTPSFQPFKSLKKATKSGRATADNGWASEDVTDVQEMGDFDFETGLAKFDKHNLFEQMRKEDVVDEADRLVSHNRIQKPKPGTAGGKNFHYSENVLEHQTTFTPTILKPNREKLLPKEPSNDFWNSEADDGVVNGTERLSDRATVMGSRQGSRRGEGKASSRRSQSRKASAIPGQPGGGPSRVNSGVSHYHNRTSSLKGSRPSSRLSSRTAVGGGSGMSVIADKRKQQLSTTAATHHAPHQGLYVLPSNRRIETISALQMLNLENIAHNEIGLTEEMMTENAGRGLAEVVVETVLADPAIKVRQGSIVDAATGVLPPPTVVVLAGNNKSGSRAVAAARHLRNKGVNVLVCVVGLERGERDLLEEVKQQVRLYKNLGGRVFAKGEFFEHIRKISIPMLTIDTPRTSLGSLANPAPVMLIVDALLGLAISFEELRNGDQATVYELVEWANRNEAFVLAVDVPTGVDPSSGMVSVVDGNRLYVKPRYVVSMGAPKKGLLEAMVAADINEGGDDIAVAAAVPDSGEASLALDDAVSEWRLFLVDMGLGPAVWKKAGTKMRKGVDFGEKWVLEMKYRGLNGTNSGPEGDPEEGEI</sequence>
<dbReference type="Proteomes" id="UP001174997">
    <property type="component" value="Unassembled WGS sequence"/>
</dbReference>
<dbReference type="InterPro" id="IPR025762">
    <property type="entry name" value="DFDF"/>
</dbReference>
<dbReference type="AlphaFoldDB" id="A0AA40DEZ8"/>
<dbReference type="FunFam" id="3.40.50.10260:FF:000007">
    <property type="entry name" value="YjeF N-terminal domain-like protein"/>
    <property type="match status" value="1"/>
</dbReference>
<dbReference type="GO" id="GO:0000932">
    <property type="term" value="C:P-body"/>
    <property type="evidence" value="ECO:0007669"/>
    <property type="project" value="UniProtKB-SubCell"/>
</dbReference>
<dbReference type="PANTHER" id="PTHR13612">
    <property type="entry name" value="ENHANCER OF MRNA-DECAPPING PROTEIN 3"/>
    <property type="match status" value="1"/>
</dbReference>
<feature type="compositionally biased region" description="Basic residues" evidence="5">
    <location>
        <begin position="183"/>
        <end position="195"/>
    </location>
</feature>
<evidence type="ECO:0000313" key="9">
    <source>
        <dbReference type="Proteomes" id="UP001174997"/>
    </source>
</evidence>
<accession>A0AA40DEZ8</accession>
<dbReference type="GO" id="GO:0031087">
    <property type="term" value="P:deadenylation-independent decapping of nuclear-transcribed mRNA"/>
    <property type="evidence" value="ECO:0007669"/>
    <property type="project" value="TreeGrafter"/>
</dbReference>
<proteinExistence type="inferred from homology"/>
<feature type="region of interest" description="Disordered" evidence="5">
    <location>
        <begin position="174"/>
        <end position="236"/>
    </location>
</feature>
<dbReference type="InterPro" id="IPR036652">
    <property type="entry name" value="YjeF_N_dom_sf"/>
</dbReference>
<dbReference type="Pfam" id="PF09532">
    <property type="entry name" value="FDF"/>
    <property type="match status" value="1"/>
</dbReference>
<dbReference type="PANTHER" id="PTHR13612:SF0">
    <property type="entry name" value="ENHANCER OF MRNA-DECAPPING PROTEIN 3"/>
    <property type="match status" value="1"/>
</dbReference>
<name>A0AA40DEZ8_9PEZI</name>
<evidence type="ECO:0000313" key="8">
    <source>
        <dbReference type="EMBL" id="KAK0674308.1"/>
    </source>
</evidence>
<dbReference type="Gene3D" id="3.40.50.10260">
    <property type="entry name" value="YjeF N-terminal domain"/>
    <property type="match status" value="1"/>
</dbReference>
<evidence type="ECO:0000259" key="7">
    <source>
        <dbReference type="PROSITE" id="PS51512"/>
    </source>
</evidence>
<feature type="domain" description="YjeF N-terminal" evidence="6">
    <location>
        <begin position="491"/>
        <end position="780"/>
    </location>
</feature>
<keyword evidence="9" id="KW-1185">Reference proteome</keyword>
<protein>
    <recommendedName>
        <fullName evidence="3">Enhancer of mRNA-decapping protein 3</fullName>
    </recommendedName>
</protein>
<dbReference type="InterPro" id="IPR019050">
    <property type="entry name" value="FDF_dom"/>
</dbReference>
<organism evidence="8 9">
    <name type="scientific">Cercophora samala</name>
    <dbReference type="NCBI Taxonomy" id="330535"/>
    <lineage>
        <taxon>Eukaryota</taxon>
        <taxon>Fungi</taxon>
        <taxon>Dikarya</taxon>
        <taxon>Ascomycota</taxon>
        <taxon>Pezizomycotina</taxon>
        <taxon>Sordariomycetes</taxon>
        <taxon>Sordariomycetidae</taxon>
        <taxon>Sordariales</taxon>
        <taxon>Lasiosphaeriaceae</taxon>
        <taxon>Cercophora</taxon>
    </lineage>
</organism>